<dbReference type="SFLD" id="SFLDG01086">
    <property type="entry name" value="elongater_protein-like"/>
    <property type="match status" value="1"/>
</dbReference>
<dbReference type="InterPro" id="IPR032432">
    <property type="entry name" value="Radical_SAM_C"/>
</dbReference>
<keyword evidence="6 20" id="KW-0808">Transferase</keyword>
<dbReference type="InterPro" id="IPR016181">
    <property type="entry name" value="Acyl_CoA_acyltransferase"/>
</dbReference>
<reference evidence="20 21" key="1">
    <citation type="journal article" date="2019" name="ISME J.">
        <title>Isolation and characterization of a thermophilic sulfur- and iron-reducing thaumarchaeote from a terrestrial acidic hot spring.</title>
        <authorList>
            <person name="Kato S."/>
            <person name="Itoh T."/>
            <person name="Yuki M."/>
            <person name="Nagamori M."/>
            <person name="Ohnishi M."/>
            <person name="Uematsu K."/>
            <person name="Suzuki K."/>
            <person name="Takashina T."/>
            <person name="Ohkuma M."/>
        </authorList>
    </citation>
    <scope>NUCLEOTIDE SEQUENCE [LARGE SCALE GENOMIC DNA]</scope>
    <source>
        <strain evidence="20 21">NAS-02</strain>
    </source>
</reference>
<keyword evidence="13" id="KW-0012">Acyltransferase</keyword>
<dbReference type="InterPro" id="IPR034687">
    <property type="entry name" value="ELP3-like"/>
</dbReference>
<organism evidence="20 21">
    <name type="scientific">Conexivisphaera calida</name>
    <dbReference type="NCBI Taxonomy" id="1874277"/>
    <lineage>
        <taxon>Archaea</taxon>
        <taxon>Nitrososphaerota</taxon>
        <taxon>Conexivisphaeria</taxon>
        <taxon>Conexivisphaerales</taxon>
        <taxon>Conexivisphaeraceae</taxon>
        <taxon>Conexivisphaera</taxon>
    </lineage>
</organism>
<dbReference type="CDD" id="cd04301">
    <property type="entry name" value="NAT_SF"/>
    <property type="match status" value="1"/>
</dbReference>
<evidence type="ECO:0000256" key="11">
    <source>
        <dbReference type="ARBA" id="ARBA00023004"/>
    </source>
</evidence>
<feature type="domain" description="N-acetyltransferase" evidence="18">
    <location>
        <begin position="368"/>
        <end position="532"/>
    </location>
</feature>
<dbReference type="SFLD" id="SFLDS00029">
    <property type="entry name" value="Radical_SAM"/>
    <property type="match status" value="1"/>
</dbReference>
<evidence type="ECO:0000256" key="16">
    <source>
        <dbReference type="ARBA" id="ARBA00047372"/>
    </source>
</evidence>
<evidence type="ECO:0000256" key="3">
    <source>
        <dbReference type="ARBA" id="ARBA00020266"/>
    </source>
</evidence>
<evidence type="ECO:0000256" key="13">
    <source>
        <dbReference type="ARBA" id="ARBA00023315"/>
    </source>
</evidence>
<dbReference type="Gene3D" id="3.40.630.30">
    <property type="match status" value="1"/>
</dbReference>
<dbReference type="GO" id="GO:0005737">
    <property type="term" value="C:cytoplasm"/>
    <property type="evidence" value="ECO:0007669"/>
    <property type="project" value="TreeGrafter"/>
</dbReference>
<dbReference type="Gene3D" id="3.20.20.70">
    <property type="entry name" value="Aldolase class I"/>
    <property type="match status" value="1"/>
</dbReference>
<feature type="binding site" evidence="17">
    <location>
        <position position="97"/>
    </location>
    <ligand>
        <name>[4Fe-4S] cluster</name>
        <dbReference type="ChEBI" id="CHEBI:49883"/>
        <note>4Fe-4S-S-AdoMet</note>
    </ligand>
</feature>
<comment type="pathway">
    <text evidence="1">tRNA modification; 5-methoxycarbonylmethyl-2-thiouridine-tRNA biosynthesis.</text>
</comment>
<evidence type="ECO:0000256" key="8">
    <source>
        <dbReference type="ARBA" id="ARBA00022694"/>
    </source>
</evidence>
<dbReference type="InterPro" id="IPR006638">
    <property type="entry name" value="Elp3/MiaA/NifB-like_rSAM"/>
</dbReference>
<dbReference type="SUPFAM" id="SSF102114">
    <property type="entry name" value="Radical SAM enzymes"/>
    <property type="match status" value="1"/>
</dbReference>
<evidence type="ECO:0000256" key="6">
    <source>
        <dbReference type="ARBA" id="ARBA00022679"/>
    </source>
</evidence>
<sequence length="532" mass="59621">MGDDAYRTALLEIAREVERLASSGRPGRERLERLKLEAARKYSLDRIPSNAELAALLSDEARRLVATRPSRRLSGIVTATVAAMPYDCPPNARCIYCPGGSQQGTPKSYVQDSPAVVHASRLRYDPRAQVEERISMLERLGHPTSKVEVIIVGGTFLYYPPDYQMSFVKGIFEGLNGRSAGSLEDAMTANELSAHRCVGLSLETRPDFCGEHHVDLMLSYGVTRVEIGVQALDERTLLRVGRGHGLSEVPRAIRIAKDAGLKVGVHMMPCLPGRTLEEDLDDLSRLFEDESYRPDMLKIYPTLVLRGTPLHRMYERGLYEPCGEDEVVELLVRALTSMPPWVRVMRVQREIPPYAVAAGPRMTGLRDLALKEIARRGLRCTEIRCREVGRKGVDPSELHRFGLVRRDYAASGGTEAFLSMEDDEGRIAGFLRLRRPSPLAHRPEMSGKSIAVVRELRVYGSEVDVGVRDDSGWQHRGIGRTLMDEAERVAREEWNSEEVLVTSAVGTREYYRMLGYSRKGPYMAKRVQRATP</sequence>
<comment type="catalytic activity">
    <reaction evidence="16">
        <text>uridine(34) in tRNA + acetyl-CoA + S-adenosyl-L-methionine + H2O = 5-(carboxymethyl)uridine(34) in tRNA + 5'-deoxyadenosine + L-methionine + CoA + 2 H(+)</text>
        <dbReference type="Rhea" id="RHEA:61020"/>
        <dbReference type="Rhea" id="RHEA-COMP:10407"/>
        <dbReference type="Rhea" id="RHEA-COMP:11727"/>
        <dbReference type="ChEBI" id="CHEBI:15377"/>
        <dbReference type="ChEBI" id="CHEBI:15378"/>
        <dbReference type="ChEBI" id="CHEBI:17319"/>
        <dbReference type="ChEBI" id="CHEBI:57287"/>
        <dbReference type="ChEBI" id="CHEBI:57288"/>
        <dbReference type="ChEBI" id="CHEBI:57844"/>
        <dbReference type="ChEBI" id="CHEBI:59789"/>
        <dbReference type="ChEBI" id="CHEBI:65315"/>
        <dbReference type="ChEBI" id="CHEBI:74882"/>
        <dbReference type="EC" id="2.3.1.311"/>
    </reaction>
    <physiologicalReaction direction="left-to-right" evidence="16">
        <dbReference type="Rhea" id="RHEA:61021"/>
    </physiologicalReaction>
</comment>
<dbReference type="GeneID" id="55585377"/>
<dbReference type="PIRSF" id="PIRSF005669">
    <property type="entry name" value="Hist_AcTrfase_ELP3"/>
    <property type="match status" value="1"/>
</dbReference>
<keyword evidence="21" id="KW-1185">Reference proteome</keyword>
<name>A0A4P2VQ47_9ARCH</name>
<evidence type="ECO:0000256" key="10">
    <source>
        <dbReference type="ARBA" id="ARBA00022884"/>
    </source>
</evidence>
<dbReference type="NCBIfam" id="TIGR01211">
    <property type="entry name" value="ELP3"/>
    <property type="match status" value="1"/>
</dbReference>
<evidence type="ECO:0000256" key="9">
    <source>
        <dbReference type="ARBA" id="ARBA00022723"/>
    </source>
</evidence>
<evidence type="ECO:0000256" key="12">
    <source>
        <dbReference type="ARBA" id="ARBA00023014"/>
    </source>
</evidence>
<dbReference type="Proteomes" id="UP000509448">
    <property type="component" value="Chromosome"/>
</dbReference>
<dbReference type="PANTHER" id="PTHR11135:SF0">
    <property type="entry name" value="ELONGATOR COMPLEX PROTEIN 3"/>
    <property type="match status" value="1"/>
</dbReference>
<protein>
    <recommendedName>
        <fullName evidence="3">Elongator complex protein 3</fullName>
        <ecNumber evidence="15">2.3.1.311</ecNumber>
    </recommendedName>
    <alternativeName>
        <fullName evidence="14">tRNA uridine(34) acetyltransferase</fullName>
    </alternativeName>
</protein>
<evidence type="ECO:0000256" key="14">
    <source>
        <dbReference type="ARBA" id="ARBA00030769"/>
    </source>
</evidence>
<keyword evidence="12 17" id="KW-0411">Iron-sulfur</keyword>
<keyword evidence="9 17" id="KW-0479">Metal-binding</keyword>
<dbReference type="GO" id="GO:0051539">
    <property type="term" value="F:4 iron, 4 sulfur cluster binding"/>
    <property type="evidence" value="ECO:0007669"/>
    <property type="project" value="UniProtKB-KW"/>
</dbReference>
<evidence type="ECO:0000313" key="21">
    <source>
        <dbReference type="Proteomes" id="UP000509448"/>
    </source>
</evidence>
<keyword evidence="8" id="KW-0819">tRNA processing</keyword>
<evidence type="ECO:0000256" key="4">
    <source>
        <dbReference type="ARBA" id="ARBA00022485"/>
    </source>
</evidence>
<feature type="binding site" evidence="17">
    <location>
        <position position="88"/>
    </location>
    <ligand>
        <name>[4Fe-4S] cluster</name>
        <dbReference type="ChEBI" id="CHEBI:49883"/>
        <note>4Fe-4S-S-AdoMet</note>
    </ligand>
</feature>
<dbReference type="InterPro" id="IPR039661">
    <property type="entry name" value="ELP3"/>
</dbReference>
<dbReference type="GO" id="GO:0106261">
    <property type="term" value="F:tRNA uridine(34) acetyltransferase activity"/>
    <property type="evidence" value="ECO:0007669"/>
    <property type="project" value="UniProtKB-EC"/>
</dbReference>
<feature type="binding site" evidence="17">
    <location>
        <position position="94"/>
    </location>
    <ligand>
        <name>[4Fe-4S] cluster</name>
        <dbReference type="ChEBI" id="CHEBI:49883"/>
        <note>4Fe-4S-S-AdoMet</note>
    </ligand>
</feature>
<evidence type="ECO:0000256" key="5">
    <source>
        <dbReference type="ARBA" id="ARBA00022555"/>
    </source>
</evidence>
<dbReference type="AlphaFoldDB" id="A0A4P2VQ47"/>
<dbReference type="GO" id="GO:0000049">
    <property type="term" value="F:tRNA binding"/>
    <property type="evidence" value="ECO:0007669"/>
    <property type="project" value="UniProtKB-KW"/>
</dbReference>
<dbReference type="SUPFAM" id="SSF55729">
    <property type="entry name" value="Acyl-CoA N-acyltransferases (Nat)"/>
    <property type="match status" value="1"/>
</dbReference>
<dbReference type="PROSITE" id="PS51186">
    <property type="entry name" value="GNAT"/>
    <property type="match status" value="1"/>
</dbReference>
<dbReference type="RefSeq" id="WP_232085509.1">
    <property type="nucleotide sequence ID" value="NZ_AP018732.1"/>
</dbReference>
<dbReference type="EMBL" id="AP018732">
    <property type="protein sequence ID" value="BBE42945.1"/>
    <property type="molecule type" value="Genomic_DNA"/>
</dbReference>
<dbReference type="PROSITE" id="PS51918">
    <property type="entry name" value="RADICAL_SAM"/>
    <property type="match status" value="1"/>
</dbReference>
<dbReference type="GO" id="GO:0046872">
    <property type="term" value="F:metal ion binding"/>
    <property type="evidence" value="ECO:0007669"/>
    <property type="project" value="UniProtKB-KW"/>
</dbReference>
<comment type="cofactor">
    <cofactor evidence="17">
        <name>[4Fe-4S] cluster</name>
        <dbReference type="ChEBI" id="CHEBI:49883"/>
    </cofactor>
    <text evidence="17">Binds 1 [4Fe-4S] cluster. The cluster is coordinated with 3 cysteines and an exchangeable S-adenosyl-L-methionine.</text>
</comment>
<dbReference type="InterPro" id="IPR013785">
    <property type="entry name" value="Aldolase_TIM"/>
</dbReference>
<evidence type="ECO:0000259" key="18">
    <source>
        <dbReference type="PROSITE" id="PS51186"/>
    </source>
</evidence>
<evidence type="ECO:0000256" key="15">
    <source>
        <dbReference type="ARBA" id="ARBA00044771"/>
    </source>
</evidence>
<evidence type="ECO:0000313" key="20">
    <source>
        <dbReference type="EMBL" id="BBE42945.1"/>
    </source>
</evidence>
<dbReference type="InterPro" id="IPR058240">
    <property type="entry name" value="rSAM_sf"/>
</dbReference>
<feature type="domain" description="Radical SAM core" evidence="19">
    <location>
        <begin position="73"/>
        <end position="355"/>
    </location>
</feature>
<dbReference type="EC" id="2.3.1.311" evidence="15"/>
<dbReference type="KEGG" id="ccai:NAS2_1568"/>
<keyword evidence="5" id="KW-0820">tRNA-binding</keyword>
<keyword evidence="11 17" id="KW-0408">Iron</keyword>
<dbReference type="Pfam" id="PF00583">
    <property type="entry name" value="Acetyltransf_1"/>
    <property type="match status" value="1"/>
</dbReference>
<proteinExistence type="inferred from homology"/>
<evidence type="ECO:0000256" key="17">
    <source>
        <dbReference type="PIRSR" id="PIRSR005669-1"/>
    </source>
</evidence>
<keyword evidence="7" id="KW-0949">S-adenosyl-L-methionine</keyword>
<dbReference type="InterPro" id="IPR000182">
    <property type="entry name" value="GNAT_dom"/>
</dbReference>
<dbReference type="InterPro" id="IPR007197">
    <property type="entry name" value="rSAM"/>
</dbReference>
<evidence type="ECO:0000259" key="19">
    <source>
        <dbReference type="PROSITE" id="PS51918"/>
    </source>
</evidence>
<keyword evidence="10" id="KW-0694">RNA-binding</keyword>
<accession>A0A4P2VQ47</accession>
<gene>
    <name evidence="20" type="ORF">NAS2_1568</name>
</gene>
<comment type="similarity">
    <text evidence="2">Belongs to the ELP3 family.</text>
</comment>
<keyword evidence="4" id="KW-0004">4Fe-4S</keyword>
<dbReference type="Pfam" id="PF04055">
    <property type="entry name" value="Radical_SAM"/>
    <property type="match status" value="1"/>
</dbReference>
<evidence type="ECO:0000256" key="2">
    <source>
        <dbReference type="ARBA" id="ARBA00005494"/>
    </source>
</evidence>
<evidence type="ECO:0000256" key="1">
    <source>
        <dbReference type="ARBA" id="ARBA00005043"/>
    </source>
</evidence>
<dbReference type="CDD" id="cd01335">
    <property type="entry name" value="Radical_SAM"/>
    <property type="match status" value="1"/>
</dbReference>
<evidence type="ECO:0000256" key="7">
    <source>
        <dbReference type="ARBA" id="ARBA00022691"/>
    </source>
</evidence>
<dbReference type="Pfam" id="PF16199">
    <property type="entry name" value="Radical_SAM_C"/>
    <property type="match status" value="1"/>
</dbReference>
<dbReference type="GO" id="GO:0002926">
    <property type="term" value="P:tRNA wobble base 5-methoxycarbonylmethyl-2-thiouridinylation"/>
    <property type="evidence" value="ECO:0007669"/>
    <property type="project" value="TreeGrafter"/>
</dbReference>
<dbReference type="SMART" id="SM00729">
    <property type="entry name" value="Elp3"/>
    <property type="match status" value="1"/>
</dbReference>
<dbReference type="PANTHER" id="PTHR11135">
    <property type="entry name" value="HISTONE ACETYLTRANSFERASE-RELATED"/>
    <property type="match status" value="1"/>
</dbReference>